<accession>A0AAU9RL27</accession>
<keyword evidence="1" id="KW-0732">Signal</keyword>
<dbReference type="AlphaFoldDB" id="A0AAU9RL27"/>
<dbReference type="Proteomes" id="UP000836841">
    <property type="component" value="Chromosome 2"/>
</dbReference>
<protein>
    <submittedName>
        <fullName evidence="2">Uncharacterized protein</fullName>
    </submittedName>
</protein>
<feature type="signal peptide" evidence="1">
    <location>
        <begin position="1"/>
        <end position="29"/>
    </location>
</feature>
<dbReference type="PROSITE" id="PS51257">
    <property type="entry name" value="PROKAR_LIPOPROTEIN"/>
    <property type="match status" value="1"/>
</dbReference>
<proteinExistence type="predicted"/>
<reference evidence="2 3" key="1">
    <citation type="submission" date="2022-03" db="EMBL/GenBank/DDBJ databases">
        <authorList>
            <person name="Nunn A."/>
            <person name="Chopra R."/>
            <person name="Nunn A."/>
            <person name="Contreras Garrido A."/>
        </authorList>
    </citation>
    <scope>NUCLEOTIDE SEQUENCE [LARGE SCALE GENOMIC DNA]</scope>
</reference>
<name>A0AAU9RL27_THLAR</name>
<sequence>MASKSISILLLSFMLSCAIMLLVADLARAGSPRPLPLCRSKNECELGMWCGDGKGGKCFAWTCDLQEDCLKRVRCSDTPGPYCMEGICQC</sequence>
<evidence type="ECO:0000313" key="3">
    <source>
        <dbReference type="Proteomes" id="UP000836841"/>
    </source>
</evidence>
<keyword evidence="3" id="KW-1185">Reference proteome</keyword>
<evidence type="ECO:0000256" key="1">
    <source>
        <dbReference type="SAM" id="SignalP"/>
    </source>
</evidence>
<organism evidence="2 3">
    <name type="scientific">Thlaspi arvense</name>
    <name type="common">Field penny-cress</name>
    <dbReference type="NCBI Taxonomy" id="13288"/>
    <lineage>
        <taxon>Eukaryota</taxon>
        <taxon>Viridiplantae</taxon>
        <taxon>Streptophyta</taxon>
        <taxon>Embryophyta</taxon>
        <taxon>Tracheophyta</taxon>
        <taxon>Spermatophyta</taxon>
        <taxon>Magnoliopsida</taxon>
        <taxon>eudicotyledons</taxon>
        <taxon>Gunneridae</taxon>
        <taxon>Pentapetalae</taxon>
        <taxon>rosids</taxon>
        <taxon>malvids</taxon>
        <taxon>Brassicales</taxon>
        <taxon>Brassicaceae</taxon>
        <taxon>Thlaspideae</taxon>
        <taxon>Thlaspi</taxon>
    </lineage>
</organism>
<evidence type="ECO:0000313" key="2">
    <source>
        <dbReference type="EMBL" id="CAH2045534.1"/>
    </source>
</evidence>
<gene>
    <name evidence="2" type="ORF">TAV2_LOCUS7906</name>
</gene>
<dbReference type="EMBL" id="OU466858">
    <property type="protein sequence ID" value="CAH2045534.1"/>
    <property type="molecule type" value="Genomic_DNA"/>
</dbReference>
<feature type="chain" id="PRO_5043325494" evidence="1">
    <location>
        <begin position="30"/>
        <end position="90"/>
    </location>
</feature>